<gene>
    <name evidence="1" type="ORF">C8F04DRAFT_1173154</name>
</gene>
<evidence type="ECO:0000313" key="2">
    <source>
        <dbReference type="Proteomes" id="UP001218188"/>
    </source>
</evidence>
<keyword evidence="2" id="KW-1185">Reference proteome</keyword>
<organism evidence="1 2">
    <name type="scientific">Mycena alexandri</name>
    <dbReference type="NCBI Taxonomy" id="1745969"/>
    <lineage>
        <taxon>Eukaryota</taxon>
        <taxon>Fungi</taxon>
        <taxon>Dikarya</taxon>
        <taxon>Basidiomycota</taxon>
        <taxon>Agaricomycotina</taxon>
        <taxon>Agaricomycetes</taxon>
        <taxon>Agaricomycetidae</taxon>
        <taxon>Agaricales</taxon>
        <taxon>Marasmiineae</taxon>
        <taxon>Mycenaceae</taxon>
        <taxon>Mycena</taxon>
    </lineage>
</organism>
<sequence length="131" mass="15015">MPDASTQTDLSMFDALEFKRTETIVPVEGKATAPLTDEKSLEYKREAIAHVEGKTTGPPTAGMMHWLGRTISRPHIASEFDHLSEAELLAHEELRKKKVAELLNLRKGYKERLRKQPYLHWRPAQQSKHDN</sequence>
<dbReference type="Proteomes" id="UP001218188">
    <property type="component" value="Unassembled WGS sequence"/>
</dbReference>
<comment type="caution">
    <text evidence="1">The sequence shown here is derived from an EMBL/GenBank/DDBJ whole genome shotgun (WGS) entry which is preliminary data.</text>
</comment>
<dbReference type="AlphaFoldDB" id="A0AAD6TLV8"/>
<evidence type="ECO:0000313" key="1">
    <source>
        <dbReference type="EMBL" id="KAJ7046197.1"/>
    </source>
</evidence>
<dbReference type="EMBL" id="JARJCM010000003">
    <property type="protein sequence ID" value="KAJ7046197.1"/>
    <property type="molecule type" value="Genomic_DNA"/>
</dbReference>
<protein>
    <submittedName>
        <fullName evidence="1">Uncharacterized protein</fullName>
    </submittedName>
</protein>
<accession>A0AAD6TLV8</accession>
<reference evidence="1" key="1">
    <citation type="submission" date="2023-03" db="EMBL/GenBank/DDBJ databases">
        <title>Massive genome expansion in bonnet fungi (Mycena s.s.) driven by repeated elements and novel gene families across ecological guilds.</title>
        <authorList>
            <consortium name="Lawrence Berkeley National Laboratory"/>
            <person name="Harder C.B."/>
            <person name="Miyauchi S."/>
            <person name="Viragh M."/>
            <person name="Kuo A."/>
            <person name="Thoen E."/>
            <person name="Andreopoulos B."/>
            <person name="Lu D."/>
            <person name="Skrede I."/>
            <person name="Drula E."/>
            <person name="Henrissat B."/>
            <person name="Morin E."/>
            <person name="Kohler A."/>
            <person name="Barry K."/>
            <person name="LaButti K."/>
            <person name="Morin E."/>
            <person name="Salamov A."/>
            <person name="Lipzen A."/>
            <person name="Mereny Z."/>
            <person name="Hegedus B."/>
            <person name="Baldrian P."/>
            <person name="Stursova M."/>
            <person name="Weitz H."/>
            <person name="Taylor A."/>
            <person name="Grigoriev I.V."/>
            <person name="Nagy L.G."/>
            <person name="Martin F."/>
            <person name="Kauserud H."/>
        </authorList>
    </citation>
    <scope>NUCLEOTIDE SEQUENCE</scope>
    <source>
        <strain evidence="1">CBHHK200</strain>
    </source>
</reference>
<proteinExistence type="predicted"/>
<name>A0AAD6TLV8_9AGAR</name>